<gene>
    <name evidence="2" type="ORF">GCM10011496_04630</name>
</gene>
<feature type="domain" description="Beta-ketoacyl synthase-like N-terminal" evidence="1">
    <location>
        <begin position="41"/>
        <end position="202"/>
    </location>
</feature>
<evidence type="ECO:0000259" key="1">
    <source>
        <dbReference type="Pfam" id="PF13723"/>
    </source>
</evidence>
<organism evidence="2 3">
    <name type="scientific">Polaromonas eurypsychrophila</name>
    <dbReference type="NCBI Taxonomy" id="1614635"/>
    <lineage>
        <taxon>Bacteria</taxon>
        <taxon>Pseudomonadati</taxon>
        <taxon>Pseudomonadota</taxon>
        <taxon>Betaproteobacteria</taxon>
        <taxon>Burkholderiales</taxon>
        <taxon>Comamonadaceae</taxon>
        <taxon>Polaromonas</taxon>
    </lineage>
</organism>
<keyword evidence="3" id="KW-1185">Reference proteome</keyword>
<dbReference type="SUPFAM" id="SSF53901">
    <property type="entry name" value="Thiolase-like"/>
    <property type="match status" value="1"/>
</dbReference>
<dbReference type="Proteomes" id="UP000620596">
    <property type="component" value="Unassembled WGS sequence"/>
</dbReference>
<evidence type="ECO:0000313" key="3">
    <source>
        <dbReference type="Proteomes" id="UP000620596"/>
    </source>
</evidence>
<comment type="caution">
    <text evidence="2">The sequence shown here is derived from an EMBL/GenBank/DDBJ whole genome shotgun (WGS) entry which is preliminary data.</text>
</comment>
<sequence length="274" mass="28487">MTASNISALTVFVEGIGLVGPGLSSWEDGRDKLLGQSPYMSAATVLPTPMSLPAAERRRAGAVIKVSLAVGQEAVNAAGLLASSLPSVFTSSGGDGVNCHDICSTLASSDRLISPTRFHNSVHNAASGYWSISTGATPTSSVLCAHDGSFSAGLLEAITQAVVDDTPVLLVAYDTHYPEPLHSKRPIPDTLGVALVLRPQRSERSLARITLSGDCGLTDAAAAIMNDPALEFLRQTIPAARALPLLRLIAGRQPATVALDYLDDIRLAVDVAPP</sequence>
<dbReference type="AlphaFoldDB" id="A0A916S990"/>
<reference evidence="2" key="2">
    <citation type="submission" date="2020-09" db="EMBL/GenBank/DDBJ databases">
        <authorList>
            <person name="Sun Q."/>
            <person name="Zhou Y."/>
        </authorList>
    </citation>
    <scope>NUCLEOTIDE SEQUENCE</scope>
    <source>
        <strain evidence="2">CGMCC 1.15322</strain>
    </source>
</reference>
<dbReference type="RefSeq" id="WP_188706144.1">
    <property type="nucleotide sequence ID" value="NZ_BMIG01000001.1"/>
</dbReference>
<reference evidence="2" key="1">
    <citation type="journal article" date="2014" name="Int. J. Syst. Evol. Microbiol.">
        <title>Complete genome sequence of Corynebacterium casei LMG S-19264T (=DSM 44701T), isolated from a smear-ripened cheese.</title>
        <authorList>
            <consortium name="US DOE Joint Genome Institute (JGI-PGF)"/>
            <person name="Walter F."/>
            <person name="Albersmeier A."/>
            <person name="Kalinowski J."/>
            <person name="Ruckert C."/>
        </authorList>
    </citation>
    <scope>NUCLEOTIDE SEQUENCE</scope>
    <source>
        <strain evidence="2">CGMCC 1.15322</strain>
    </source>
</reference>
<dbReference type="GO" id="GO:0016746">
    <property type="term" value="F:acyltransferase activity"/>
    <property type="evidence" value="ECO:0007669"/>
    <property type="project" value="InterPro"/>
</dbReference>
<proteinExistence type="predicted"/>
<name>A0A916S990_9BURK</name>
<accession>A0A916S990</accession>
<dbReference type="EMBL" id="BMIG01000001">
    <property type="protein sequence ID" value="GGA87031.1"/>
    <property type="molecule type" value="Genomic_DNA"/>
</dbReference>
<evidence type="ECO:0000313" key="2">
    <source>
        <dbReference type="EMBL" id="GGA87031.1"/>
    </source>
</evidence>
<dbReference type="InterPro" id="IPR016039">
    <property type="entry name" value="Thiolase-like"/>
</dbReference>
<dbReference type="Pfam" id="PF13723">
    <property type="entry name" value="Ketoacyl-synt_2"/>
    <property type="match status" value="1"/>
</dbReference>
<protein>
    <recommendedName>
        <fullName evidence="1">Beta-ketoacyl synthase-like N-terminal domain-containing protein</fullName>
    </recommendedName>
</protein>
<dbReference type="InterPro" id="IPR014030">
    <property type="entry name" value="Ketoacyl_synth_N"/>
</dbReference>